<comment type="similarity">
    <text evidence="7">Belongs to the TonB-dependent receptor family.</text>
</comment>
<keyword evidence="10" id="KW-0675">Receptor</keyword>
<dbReference type="SUPFAM" id="SSF56935">
    <property type="entry name" value="Porins"/>
    <property type="match status" value="1"/>
</dbReference>
<keyword evidence="4 7" id="KW-0812">Transmembrane</keyword>
<dbReference type="InterPro" id="IPR012910">
    <property type="entry name" value="Plug_dom"/>
</dbReference>
<dbReference type="InterPro" id="IPR023997">
    <property type="entry name" value="TonB-dep_OMP_SusC/RagA_CS"/>
</dbReference>
<dbReference type="FunFam" id="2.170.130.10:FF:000003">
    <property type="entry name" value="SusC/RagA family TonB-linked outer membrane protein"/>
    <property type="match status" value="1"/>
</dbReference>
<evidence type="ECO:0000256" key="8">
    <source>
        <dbReference type="SAM" id="SignalP"/>
    </source>
</evidence>
<evidence type="ECO:0000256" key="7">
    <source>
        <dbReference type="PROSITE-ProRule" id="PRU01360"/>
    </source>
</evidence>
<dbReference type="InterPro" id="IPR036942">
    <property type="entry name" value="Beta-barrel_TonB_sf"/>
</dbReference>
<dbReference type="FunFam" id="2.60.40.1120:FF:000003">
    <property type="entry name" value="Outer membrane protein Omp121"/>
    <property type="match status" value="1"/>
</dbReference>
<evidence type="ECO:0000256" key="6">
    <source>
        <dbReference type="ARBA" id="ARBA00023237"/>
    </source>
</evidence>
<gene>
    <name evidence="10" type="ORF">EZS26_002615</name>
</gene>
<keyword evidence="6 7" id="KW-0998">Cell outer membrane</keyword>
<dbReference type="NCBIfam" id="TIGR04057">
    <property type="entry name" value="SusC_RagA_signa"/>
    <property type="match status" value="1"/>
</dbReference>
<feature type="chain" id="PRO_5024415645" evidence="8">
    <location>
        <begin position="27"/>
        <end position="1057"/>
    </location>
</feature>
<evidence type="ECO:0000256" key="3">
    <source>
        <dbReference type="ARBA" id="ARBA00022452"/>
    </source>
</evidence>
<dbReference type="Gene3D" id="2.40.170.20">
    <property type="entry name" value="TonB-dependent receptor, beta-barrel domain"/>
    <property type="match status" value="1"/>
</dbReference>
<dbReference type="InterPro" id="IPR023996">
    <property type="entry name" value="TonB-dep_OMP_SusC/RagA"/>
</dbReference>
<keyword evidence="2 7" id="KW-0813">Transport</keyword>
<dbReference type="Pfam" id="PF07715">
    <property type="entry name" value="Plug"/>
    <property type="match status" value="1"/>
</dbReference>
<dbReference type="PROSITE" id="PS52016">
    <property type="entry name" value="TONB_DEPENDENT_REC_3"/>
    <property type="match status" value="1"/>
</dbReference>
<organism evidence="10 11">
    <name type="scientific">Candidatus Ordinivivax streblomastigis</name>
    <dbReference type="NCBI Taxonomy" id="2540710"/>
    <lineage>
        <taxon>Bacteria</taxon>
        <taxon>Pseudomonadati</taxon>
        <taxon>Bacteroidota</taxon>
        <taxon>Bacteroidia</taxon>
        <taxon>Bacteroidales</taxon>
        <taxon>Candidatus Ordinivivax</taxon>
    </lineage>
</organism>
<evidence type="ECO:0000259" key="9">
    <source>
        <dbReference type="Pfam" id="PF07715"/>
    </source>
</evidence>
<dbReference type="Gene3D" id="2.170.130.10">
    <property type="entry name" value="TonB-dependent receptor, plug domain"/>
    <property type="match status" value="1"/>
</dbReference>
<dbReference type="EMBL" id="SNRX01000023">
    <property type="protein sequence ID" value="KAA6301226.1"/>
    <property type="molecule type" value="Genomic_DNA"/>
</dbReference>
<keyword evidence="5 7" id="KW-0472">Membrane</keyword>
<comment type="subcellular location">
    <subcellularLocation>
        <location evidence="1 7">Cell outer membrane</location>
        <topology evidence="1 7">Multi-pass membrane protein</topology>
    </subcellularLocation>
</comment>
<keyword evidence="8" id="KW-0732">Signal</keyword>
<dbReference type="GO" id="GO:0009279">
    <property type="term" value="C:cell outer membrane"/>
    <property type="evidence" value="ECO:0007669"/>
    <property type="project" value="UniProtKB-SubCell"/>
</dbReference>
<dbReference type="InterPro" id="IPR039426">
    <property type="entry name" value="TonB-dep_rcpt-like"/>
</dbReference>
<feature type="signal peptide" evidence="8">
    <location>
        <begin position="1"/>
        <end position="26"/>
    </location>
</feature>
<dbReference type="NCBIfam" id="TIGR04056">
    <property type="entry name" value="OMP_RagA_SusC"/>
    <property type="match status" value="1"/>
</dbReference>
<proteinExistence type="inferred from homology"/>
<reference evidence="10 11" key="1">
    <citation type="submission" date="2019-03" db="EMBL/GenBank/DDBJ databases">
        <title>Single cell metagenomics reveals metabolic interactions within the superorganism composed of flagellate Streblomastix strix and complex community of Bacteroidetes bacteria on its surface.</title>
        <authorList>
            <person name="Treitli S.C."/>
            <person name="Kolisko M."/>
            <person name="Husnik F."/>
            <person name="Keeling P."/>
            <person name="Hampl V."/>
        </authorList>
    </citation>
    <scope>NUCLEOTIDE SEQUENCE [LARGE SCALE GENOMIC DNA]</scope>
    <source>
        <strain evidence="10">St1</strain>
    </source>
</reference>
<dbReference type="InterPro" id="IPR037066">
    <property type="entry name" value="Plug_dom_sf"/>
</dbReference>
<evidence type="ECO:0000256" key="2">
    <source>
        <dbReference type="ARBA" id="ARBA00022448"/>
    </source>
</evidence>
<evidence type="ECO:0000256" key="1">
    <source>
        <dbReference type="ARBA" id="ARBA00004571"/>
    </source>
</evidence>
<accession>A0A5M8NWL4</accession>
<dbReference type="SUPFAM" id="SSF49464">
    <property type="entry name" value="Carboxypeptidase regulatory domain-like"/>
    <property type="match status" value="1"/>
</dbReference>
<keyword evidence="3 7" id="KW-1134">Transmembrane beta strand</keyword>
<dbReference type="Gene3D" id="2.60.40.1120">
    <property type="entry name" value="Carboxypeptidase-like, regulatory domain"/>
    <property type="match status" value="1"/>
</dbReference>
<feature type="domain" description="TonB-dependent receptor plug" evidence="9">
    <location>
        <begin position="117"/>
        <end position="225"/>
    </location>
</feature>
<evidence type="ECO:0000313" key="11">
    <source>
        <dbReference type="Proteomes" id="UP000324575"/>
    </source>
</evidence>
<evidence type="ECO:0000256" key="5">
    <source>
        <dbReference type="ARBA" id="ARBA00023136"/>
    </source>
</evidence>
<evidence type="ECO:0000313" key="10">
    <source>
        <dbReference type="EMBL" id="KAA6301226.1"/>
    </source>
</evidence>
<protein>
    <submittedName>
        <fullName evidence="10">TonB-dependent receptor SusC</fullName>
    </submittedName>
</protein>
<dbReference type="Pfam" id="PF13715">
    <property type="entry name" value="CarbopepD_reg_2"/>
    <property type="match status" value="1"/>
</dbReference>
<comment type="caution">
    <text evidence="10">The sequence shown here is derived from an EMBL/GenBank/DDBJ whole genome shotgun (WGS) entry which is preliminary data.</text>
</comment>
<dbReference type="AlphaFoldDB" id="A0A5M8NWL4"/>
<dbReference type="InterPro" id="IPR008969">
    <property type="entry name" value="CarboxyPept-like_regulatory"/>
</dbReference>
<evidence type="ECO:0000256" key="4">
    <source>
        <dbReference type="ARBA" id="ARBA00022692"/>
    </source>
</evidence>
<sequence>MYKLLKITFILTALVCCLQGMYAQNARTVTGRVIDEDNEALPGVSIVVKHSTRGVTTDLDGTFSISVSPDDVLIFSYLGMETQEIKANAGKEYVVQLKAKANEFDEVTVVAFARQKKESVISAITTISPKDLKIPTSNLTNALAGRMAGLIAFQQSGEPGNDNAQFFIRGVTTFGYKKDPLILIDNIELTSTDLARMNVDDIAQFSIMKDATATALYGARGANGVIIVTTKQGQAGKPKISARIEHSMSRPTRMVGLADPITYMMMNNEAVDTRRNPLNPSQDANYVTYSQDKINNTIAGTNPYVYPAVNWYDELFNPSTSTERANVSLSGGSEKVRYYIAASWTKDNGVLKNERLNNYNTNINLQRYSVRSNTNIDLTKTTEVAIRISGSFDDYVGPLNGGDQLFNKVMRTSPVLYPKSYPAVGEYAKSTHVLFGNTAAGNYLNPYADMVKGYKESNNTNVSAQAELKQKFDFFTKGLEARVMINTTRSAYNDVLRYNIPFHYQAGSYDKATDTYTLIPLNTDGEEFLRYYPGSKDMNTTNYVEAAVSYNRTFDKHAVSGMLVYMRQERKVANAGTLQLSLPRRNQGVSGRFTYAFDSKYFTELNFGYNGSERFSSGERYGFFPSAGLGYIISNEDFWEPLIPTINKLKFKMTYGLVGNDAIGSSDDRFYYLSEVNMDDSGRGQSFGSEYGNYKNGISNTRYPNPYITWEKSQKSNFGIELGMFNSALDVQADVFYEYRTDIYQGRAYIPSSMGLSAGVSANIGEASSRGIDISGSYSFISGKNYWVKSMANFTYAVGKYEVYEEPDYAGFGEPWRSRVGQPINYNYGYIAERLFIDENDISNAPVQTFGVYQAGDIKYKDINKDGKITSEDQVFLGYPNQPEITYGFGVSGGFKNFDISLFFQGNARVTFFLQPNKIAPFVDLSKQEKSDMGMDENKTAVNNLLSVIAEDHWSENNRDLYAFWPRLSPTIIHNNTQPSTWWMHDGSFIRLKTVELGYSLPEKVAKRFNLSSLRLYVTGNNLLTFSKFKLWDPEMGTNGLGYPIQQVYNVGLNINF</sequence>
<dbReference type="Proteomes" id="UP000324575">
    <property type="component" value="Unassembled WGS sequence"/>
</dbReference>
<name>A0A5M8NWL4_9BACT</name>